<dbReference type="InterPro" id="IPR016032">
    <property type="entry name" value="Sig_transdc_resp-reg_C-effctor"/>
</dbReference>
<dbReference type="SUPFAM" id="SSF52172">
    <property type="entry name" value="CheY-like"/>
    <property type="match status" value="1"/>
</dbReference>
<evidence type="ECO:0000313" key="10">
    <source>
        <dbReference type="Proteomes" id="UP000182347"/>
    </source>
</evidence>
<dbReference type="SMART" id="SM00448">
    <property type="entry name" value="REC"/>
    <property type="match status" value="1"/>
</dbReference>
<dbReference type="PANTHER" id="PTHR43214">
    <property type="entry name" value="TWO-COMPONENT RESPONSE REGULATOR"/>
    <property type="match status" value="1"/>
</dbReference>
<dbReference type="InterPro" id="IPR001789">
    <property type="entry name" value="Sig_transdc_resp-reg_receiver"/>
</dbReference>
<dbReference type="InterPro" id="IPR011006">
    <property type="entry name" value="CheY-like_superfamily"/>
</dbReference>
<evidence type="ECO:0000256" key="2">
    <source>
        <dbReference type="ARBA" id="ARBA00022553"/>
    </source>
</evidence>
<accession>A0A1G9VGF7</accession>
<dbReference type="GO" id="GO:0005737">
    <property type="term" value="C:cytoplasm"/>
    <property type="evidence" value="ECO:0007669"/>
    <property type="project" value="UniProtKB-SubCell"/>
</dbReference>
<dbReference type="CDD" id="cd06170">
    <property type="entry name" value="LuxR_C_like"/>
    <property type="match status" value="1"/>
</dbReference>
<dbReference type="Pfam" id="PF00072">
    <property type="entry name" value="Response_reg"/>
    <property type="match status" value="1"/>
</dbReference>
<comment type="subcellular location">
    <subcellularLocation>
        <location evidence="1">Cytoplasm</location>
    </subcellularLocation>
</comment>
<keyword evidence="4 9" id="KW-0238">DNA-binding</keyword>
<protein>
    <submittedName>
        <fullName evidence="9">DNA-binding response regulator, NarL/FixJ family, contains REC and HTH domains</fullName>
    </submittedName>
</protein>
<dbReference type="OrthoDB" id="9780153at2"/>
<keyword evidence="5" id="KW-0804">Transcription</keyword>
<dbReference type="InterPro" id="IPR058245">
    <property type="entry name" value="NreC/VraR/RcsB-like_REC"/>
</dbReference>
<dbReference type="InterPro" id="IPR039420">
    <property type="entry name" value="WalR-like"/>
</dbReference>
<dbReference type="SMART" id="SM00421">
    <property type="entry name" value="HTH_LUXR"/>
    <property type="match status" value="1"/>
</dbReference>
<evidence type="ECO:0000313" key="9">
    <source>
        <dbReference type="EMBL" id="SDM71190.1"/>
    </source>
</evidence>
<dbReference type="PROSITE" id="PS50043">
    <property type="entry name" value="HTH_LUXR_2"/>
    <property type="match status" value="1"/>
</dbReference>
<evidence type="ECO:0000256" key="5">
    <source>
        <dbReference type="ARBA" id="ARBA00023163"/>
    </source>
</evidence>
<dbReference type="CDD" id="cd17535">
    <property type="entry name" value="REC_NarL-like"/>
    <property type="match status" value="1"/>
</dbReference>
<evidence type="ECO:0000259" key="8">
    <source>
        <dbReference type="PROSITE" id="PS50110"/>
    </source>
</evidence>
<dbReference type="GO" id="GO:0006355">
    <property type="term" value="P:regulation of DNA-templated transcription"/>
    <property type="evidence" value="ECO:0007669"/>
    <property type="project" value="InterPro"/>
</dbReference>
<dbReference type="AlphaFoldDB" id="A0A1G9VGF7"/>
<dbReference type="Pfam" id="PF00196">
    <property type="entry name" value="GerE"/>
    <property type="match status" value="1"/>
</dbReference>
<dbReference type="GO" id="GO:0000160">
    <property type="term" value="P:phosphorelay signal transduction system"/>
    <property type="evidence" value="ECO:0007669"/>
    <property type="project" value="InterPro"/>
</dbReference>
<dbReference type="GO" id="GO:0003677">
    <property type="term" value="F:DNA binding"/>
    <property type="evidence" value="ECO:0007669"/>
    <property type="project" value="UniProtKB-KW"/>
</dbReference>
<evidence type="ECO:0000256" key="1">
    <source>
        <dbReference type="ARBA" id="ARBA00004496"/>
    </source>
</evidence>
<dbReference type="PROSITE" id="PS50110">
    <property type="entry name" value="RESPONSE_REGULATORY"/>
    <property type="match status" value="1"/>
</dbReference>
<feature type="modified residue" description="4-aspartylphosphate" evidence="6">
    <location>
        <position position="56"/>
    </location>
</feature>
<proteinExistence type="predicted"/>
<feature type="domain" description="Response regulatory" evidence="8">
    <location>
        <begin position="5"/>
        <end position="121"/>
    </location>
</feature>
<evidence type="ECO:0000256" key="4">
    <source>
        <dbReference type="ARBA" id="ARBA00023125"/>
    </source>
</evidence>
<dbReference type="SUPFAM" id="SSF46894">
    <property type="entry name" value="C-terminal effector domain of the bipartite response regulators"/>
    <property type="match status" value="1"/>
</dbReference>
<dbReference type="STRING" id="482461.SAMN05216244_3273"/>
<dbReference type="EMBL" id="FNHF01000004">
    <property type="protein sequence ID" value="SDM71190.1"/>
    <property type="molecule type" value="Genomic_DNA"/>
</dbReference>
<evidence type="ECO:0000256" key="3">
    <source>
        <dbReference type="ARBA" id="ARBA00023015"/>
    </source>
</evidence>
<keyword evidence="2 6" id="KW-0597">Phosphoprotein</keyword>
<keyword evidence="10" id="KW-1185">Reference proteome</keyword>
<dbReference type="InterPro" id="IPR000792">
    <property type="entry name" value="Tscrpt_reg_LuxR_C"/>
</dbReference>
<evidence type="ECO:0000259" key="7">
    <source>
        <dbReference type="PROSITE" id="PS50043"/>
    </source>
</evidence>
<keyword evidence="3" id="KW-0805">Transcription regulation</keyword>
<name>A0A1G9VGF7_9BACI</name>
<dbReference type="RefSeq" id="WP_074600328.1">
    <property type="nucleotide sequence ID" value="NZ_FNHF01000004.1"/>
</dbReference>
<evidence type="ECO:0000256" key="6">
    <source>
        <dbReference type="PROSITE-ProRule" id="PRU00169"/>
    </source>
</evidence>
<feature type="domain" description="HTH luxR-type" evidence="7">
    <location>
        <begin position="152"/>
        <end position="216"/>
    </location>
</feature>
<organism evidence="9 10">
    <name type="scientific">Sediminibacillus halophilus</name>
    <dbReference type="NCBI Taxonomy" id="482461"/>
    <lineage>
        <taxon>Bacteria</taxon>
        <taxon>Bacillati</taxon>
        <taxon>Bacillota</taxon>
        <taxon>Bacilli</taxon>
        <taxon>Bacillales</taxon>
        <taxon>Bacillaceae</taxon>
        <taxon>Sediminibacillus</taxon>
    </lineage>
</organism>
<dbReference type="Proteomes" id="UP000182347">
    <property type="component" value="Unassembled WGS sequence"/>
</dbReference>
<reference evidence="10" key="1">
    <citation type="submission" date="2016-10" db="EMBL/GenBank/DDBJ databases">
        <authorList>
            <person name="Varghese N."/>
            <person name="Submissions S."/>
        </authorList>
    </citation>
    <scope>NUCLEOTIDE SEQUENCE [LARGE SCALE GENOMIC DNA]</scope>
    <source>
        <strain evidence="10">CGMCC 1.6199</strain>
    </source>
</reference>
<sequence length="216" mass="23940">MNQIKVLVADDQPVFCEGLAALLKLELDIKVVACAVNGSDAIKLAEMHRPDIVLMDLRMPEVGGLSATRIIKAKFPDIKIVMLTTFFDDEYIAESVKIGASGYLLKDADTDQIIRGIRDCYAGQLLLPASFQAMLADHLVTSYESVPLSVLPDIAGDTLTRTEEEMLHLLLAGKKNKEIAEDLYLSVGTVKNYLSQLYKKLNVRSRREAMALLKNR</sequence>
<dbReference type="Gene3D" id="3.40.50.2300">
    <property type="match status" value="1"/>
</dbReference>
<gene>
    <name evidence="9" type="ORF">SAMN05216244_3273</name>
</gene>
<dbReference type="PRINTS" id="PR00038">
    <property type="entry name" value="HTHLUXR"/>
</dbReference>